<feature type="transmembrane region" description="Helical" evidence="1">
    <location>
        <begin position="99"/>
        <end position="118"/>
    </location>
</feature>
<dbReference type="PANTHER" id="PTHR36111:SF2">
    <property type="entry name" value="INNER MEMBRANE PROTEIN"/>
    <property type="match status" value="1"/>
</dbReference>
<reference evidence="2 3" key="1">
    <citation type="submission" date="2021-03" db="EMBL/GenBank/DDBJ databases">
        <title>Genomic Encyclopedia of Type Strains, Phase IV (KMG-IV): sequencing the most valuable type-strain genomes for metagenomic binning, comparative biology and taxonomic classification.</title>
        <authorList>
            <person name="Goeker M."/>
        </authorList>
    </citation>
    <scope>NUCLEOTIDE SEQUENCE [LARGE SCALE GENOMIC DNA]</scope>
    <source>
        <strain evidence="2 3">DSM 28650</strain>
    </source>
</reference>
<keyword evidence="3" id="KW-1185">Reference proteome</keyword>
<protein>
    <submittedName>
        <fullName evidence="2">Membrane protein YqgA involved in biofilm formation</fullName>
    </submittedName>
</protein>
<dbReference type="Pfam" id="PF04474">
    <property type="entry name" value="DUF554"/>
    <property type="match status" value="1"/>
</dbReference>
<feature type="transmembrane region" description="Helical" evidence="1">
    <location>
        <begin position="138"/>
        <end position="168"/>
    </location>
</feature>
<keyword evidence="1" id="KW-0812">Transmembrane</keyword>
<dbReference type="EMBL" id="JAGGLL010000003">
    <property type="protein sequence ID" value="MBP2020761.1"/>
    <property type="molecule type" value="Genomic_DNA"/>
</dbReference>
<organism evidence="2 3">
    <name type="scientific">Clostridium punense</name>
    <dbReference type="NCBI Taxonomy" id="1054297"/>
    <lineage>
        <taxon>Bacteria</taxon>
        <taxon>Bacillati</taxon>
        <taxon>Bacillota</taxon>
        <taxon>Clostridia</taxon>
        <taxon>Eubacteriales</taxon>
        <taxon>Clostridiaceae</taxon>
        <taxon>Clostridium</taxon>
    </lineage>
</organism>
<evidence type="ECO:0000313" key="2">
    <source>
        <dbReference type="EMBL" id="MBP2020761.1"/>
    </source>
</evidence>
<accession>A0ABS4K0U1</accession>
<sequence>MLGTIVNFLAIVGGAIIGLFLKGGIPEKVSNTVMQGIALCILYIGISGAFKVENMLVVIICMSLGAVVGEYVDLDNMLKKLGDWLQSKFKNSESKISEGFVSASLLYCVGAMAIVGSLESGLQGKHDILFSKSILDGISAIIFSSTLGIGVMLSGVSVFIYQGIITLCASFLSPVLSTSVIANMTACGSLIIVGLGLNLLGVTKIKVANLLPAIFLPILAPFVIQLINLF</sequence>
<keyword evidence="1" id="KW-0472">Membrane</keyword>
<dbReference type="RefSeq" id="WP_021284059.1">
    <property type="nucleotide sequence ID" value="NZ_JAGGLL010000003.1"/>
</dbReference>
<feature type="transmembrane region" description="Helical" evidence="1">
    <location>
        <begin position="207"/>
        <end position="227"/>
    </location>
</feature>
<gene>
    <name evidence="2" type="ORF">J2Z44_000545</name>
</gene>
<comment type="caution">
    <text evidence="2">The sequence shown here is derived from an EMBL/GenBank/DDBJ whole genome shotgun (WGS) entry which is preliminary data.</text>
</comment>
<feature type="transmembrane region" description="Helical" evidence="1">
    <location>
        <begin position="32"/>
        <end position="50"/>
    </location>
</feature>
<keyword evidence="1" id="KW-1133">Transmembrane helix</keyword>
<feature type="transmembrane region" description="Helical" evidence="1">
    <location>
        <begin position="6"/>
        <end position="25"/>
    </location>
</feature>
<evidence type="ECO:0000256" key="1">
    <source>
        <dbReference type="SAM" id="Phobius"/>
    </source>
</evidence>
<dbReference type="InterPro" id="IPR007563">
    <property type="entry name" value="DUF554"/>
</dbReference>
<feature type="transmembrane region" description="Helical" evidence="1">
    <location>
        <begin position="180"/>
        <end position="201"/>
    </location>
</feature>
<evidence type="ECO:0000313" key="3">
    <source>
        <dbReference type="Proteomes" id="UP001519308"/>
    </source>
</evidence>
<proteinExistence type="predicted"/>
<dbReference type="Proteomes" id="UP001519308">
    <property type="component" value="Unassembled WGS sequence"/>
</dbReference>
<name>A0ABS4K0U1_9CLOT</name>
<feature type="transmembrane region" description="Helical" evidence="1">
    <location>
        <begin position="56"/>
        <end position="78"/>
    </location>
</feature>
<dbReference type="PANTHER" id="PTHR36111">
    <property type="entry name" value="INNER MEMBRANE PROTEIN-RELATED"/>
    <property type="match status" value="1"/>
</dbReference>